<reference evidence="1" key="1">
    <citation type="journal article" date="2012" name="PLoS ONE">
        <title>Gene sets for utilization of primary and secondary nutrition supplies in the distal gut of endangered iberian lynx.</title>
        <authorList>
            <person name="Alcaide M."/>
            <person name="Messina E."/>
            <person name="Richter M."/>
            <person name="Bargiela R."/>
            <person name="Peplies J."/>
            <person name="Huws S.A."/>
            <person name="Newbold C.J."/>
            <person name="Golyshin P.N."/>
            <person name="Simon M.A."/>
            <person name="Lopez G."/>
            <person name="Yakimov M.M."/>
            <person name="Ferrer M."/>
        </authorList>
    </citation>
    <scope>NUCLEOTIDE SEQUENCE</scope>
</reference>
<accession>J9GVY5</accession>
<dbReference type="EMBL" id="AMCI01000976">
    <property type="protein sequence ID" value="EJX07088.1"/>
    <property type="molecule type" value="Genomic_DNA"/>
</dbReference>
<proteinExistence type="predicted"/>
<dbReference type="AlphaFoldDB" id="J9GVY5"/>
<feature type="non-terminal residue" evidence="1">
    <location>
        <position position="233"/>
    </location>
</feature>
<comment type="caution">
    <text evidence="1">The sequence shown here is derived from an EMBL/GenBank/DDBJ whole genome shotgun (WGS) entry which is preliminary data.</text>
</comment>
<sequence>MIRMKQKQYIRISPDIDVLYINQEDCCFCGYGDEIFNGELEQGPLFCFAMPGIEEWLTRYVLATDFANTTTDPSFDWLTWHYEGLCFAKAIWKQIPRSFTLYYEPPYEDRSQTLIGTIEINEYIDILIDQFKARVSHKITAPSFTNYVDFKARRENNKIILSFQINRLQTEVSISFDQLSGIRKWLKEIIAGNSPTCNFYPSDFRFHFFRQTIGSHPEMGQFWIENSRTHDKP</sequence>
<protein>
    <submittedName>
        <fullName evidence="1">Uncharacterized protein</fullName>
    </submittedName>
</protein>
<evidence type="ECO:0000313" key="1">
    <source>
        <dbReference type="EMBL" id="EJX07088.1"/>
    </source>
</evidence>
<gene>
    <name evidence="1" type="ORF">EVA_04799</name>
</gene>
<organism evidence="1">
    <name type="scientific">gut metagenome</name>
    <dbReference type="NCBI Taxonomy" id="749906"/>
    <lineage>
        <taxon>unclassified sequences</taxon>
        <taxon>metagenomes</taxon>
        <taxon>organismal metagenomes</taxon>
    </lineage>
</organism>
<name>J9GVY5_9ZZZZ</name>